<feature type="region of interest" description="Disordered" evidence="1">
    <location>
        <begin position="1"/>
        <end position="20"/>
    </location>
</feature>
<dbReference type="EMBL" id="JACHLY010000002">
    <property type="protein sequence ID" value="MBB6001006.1"/>
    <property type="molecule type" value="Genomic_DNA"/>
</dbReference>
<dbReference type="InterPro" id="IPR000073">
    <property type="entry name" value="AB_hydrolase_1"/>
</dbReference>
<dbReference type="Pfam" id="PF00561">
    <property type="entry name" value="Abhydrolase_1"/>
    <property type="match status" value="1"/>
</dbReference>
<dbReference type="GO" id="GO:0003824">
    <property type="term" value="F:catalytic activity"/>
    <property type="evidence" value="ECO:0007669"/>
    <property type="project" value="UniProtKB-ARBA"/>
</dbReference>
<dbReference type="RefSeq" id="WP_221459373.1">
    <property type="nucleotide sequence ID" value="NZ_BAABKT010000018.1"/>
</dbReference>
<dbReference type="Gene3D" id="3.40.50.1820">
    <property type="entry name" value="alpha/beta hydrolase"/>
    <property type="match status" value="1"/>
</dbReference>
<comment type="caution">
    <text evidence="3">The sequence shown here is derived from an EMBL/GenBank/DDBJ whole genome shotgun (WGS) entry which is preliminary data.</text>
</comment>
<organism evidence="3 4">
    <name type="scientific">Streptomonospora salina</name>
    <dbReference type="NCBI Taxonomy" id="104205"/>
    <lineage>
        <taxon>Bacteria</taxon>
        <taxon>Bacillati</taxon>
        <taxon>Actinomycetota</taxon>
        <taxon>Actinomycetes</taxon>
        <taxon>Streptosporangiales</taxon>
        <taxon>Nocardiopsidaceae</taxon>
        <taxon>Streptomonospora</taxon>
    </lineage>
</organism>
<name>A0A841EDD4_9ACTN</name>
<evidence type="ECO:0000256" key="1">
    <source>
        <dbReference type="SAM" id="MobiDB-lite"/>
    </source>
</evidence>
<proteinExistence type="predicted"/>
<dbReference type="InterPro" id="IPR029058">
    <property type="entry name" value="AB_hydrolase_fold"/>
</dbReference>
<feature type="domain" description="AB hydrolase-1" evidence="2">
    <location>
        <begin position="138"/>
        <end position="248"/>
    </location>
</feature>
<keyword evidence="4" id="KW-1185">Reference proteome</keyword>
<reference evidence="3 4" key="1">
    <citation type="submission" date="2020-08" db="EMBL/GenBank/DDBJ databases">
        <title>Sequencing the genomes of 1000 actinobacteria strains.</title>
        <authorList>
            <person name="Klenk H.-P."/>
        </authorList>
    </citation>
    <scope>NUCLEOTIDE SEQUENCE [LARGE SCALE GENOMIC DNA]</scope>
    <source>
        <strain evidence="3 4">DSM 44593</strain>
    </source>
</reference>
<protein>
    <submittedName>
        <fullName evidence="3">Pimeloyl-ACP methyl ester carboxylesterase</fullName>
    </submittedName>
</protein>
<dbReference type="SUPFAM" id="SSF53474">
    <property type="entry name" value="alpha/beta-Hydrolases"/>
    <property type="match status" value="1"/>
</dbReference>
<evidence type="ECO:0000313" key="3">
    <source>
        <dbReference type="EMBL" id="MBB6001006.1"/>
    </source>
</evidence>
<dbReference type="Proteomes" id="UP000578077">
    <property type="component" value="Unassembled WGS sequence"/>
</dbReference>
<gene>
    <name evidence="3" type="ORF">HNR25_004835</name>
</gene>
<evidence type="ECO:0000259" key="2">
    <source>
        <dbReference type="Pfam" id="PF00561"/>
    </source>
</evidence>
<sequence length="377" mass="41318">MTWYETDSAGADPAEAPAPDPRVAQLRDFALLHARAQGISRRECRRVWARATTESDWVASWSDRARALRRRGDPLGACRRFGMARFPYVDGPQRAHALAECVSSFDDWRTRQGIERLEITHAGRSFACWTGGLSGRRPLVVVLGGIVSIKEQWGQFIPAARRLGYAVAAVEMPGVGENPLDYGPGSESVLTAVLDAAAERMSVRGAHVVGMSFGGHLALRCARFDDRVRGLVTVGAPVRAPFADPDHWRTLPEITTRTLGHLCGGGDLPARLAPMALDPDQLARTDLPVHYLESLRDEIIPRSDVDLVHRYAPRRRVVSSDDVHGSPNSVARTRTWMFGSLLALRGARGRAAILHTLSGLPVRRGTPHTRWNGGTGR</sequence>
<evidence type="ECO:0000313" key="4">
    <source>
        <dbReference type="Proteomes" id="UP000578077"/>
    </source>
</evidence>
<dbReference type="AlphaFoldDB" id="A0A841EDD4"/>
<accession>A0A841EDD4</accession>